<evidence type="ECO:0000256" key="2">
    <source>
        <dbReference type="ARBA" id="ARBA00011738"/>
    </source>
</evidence>
<evidence type="ECO:0000256" key="3">
    <source>
        <dbReference type="ARBA" id="ARBA00022525"/>
    </source>
</evidence>
<keyword evidence="3 4" id="KW-0964">Secreted</keyword>
<accession>A0A7I8JZP8</accession>
<dbReference type="Proteomes" id="UP000663760">
    <property type="component" value="Chromosome 1"/>
</dbReference>
<comment type="function">
    <text evidence="4">Dirigent proteins impart stereoselectivity on the phenoxy radical-coupling reaction, yielding optically active lignans from two molecules of coniferyl alcohol in the biosynthesis of lignans, flavonolignans, and alkaloids and thus plays a central role in plant secondary metabolism.</text>
</comment>
<dbReference type="GO" id="GO:0009699">
    <property type="term" value="P:phenylpropanoid biosynthetic process"/>
    <property type="evidence" value="ECO:0007669"/>
    <property type="project" value="UniProtKB-ARBA"/>
</dbReference>
<dbReference type="PANTHER" id="PTHR46215">
    <property type="entry name" value="DIRIGENT PROTEIN 24-RELATED"/>
    <property type="match status" value="1"/>
</dbReference>
<comment type="similarity">
    <text evidence="1 4">Belongs to the plant dirigent protein family.</text>
</comment>
<name>A0A7I8JZP8_SPIIN</name>
<gene>
    <name evidence="6" type="ORF">SI8410_01001588</name>
</gene>
<dbReference type="EMBL" id="LR746264">
    <property type="protein sequence ID" value="CAA7389566.1"/>
    <property type="molecule type" value="Genomic_DNA"/>
</dbReference>
<feature type="chain" id="PRO_5029936461" description="Dirigent protein" evidence="4">
    <location>
        <begin position="21"/>
        <end position="223"/>
    </location>
</feature>
<dbReference type="AlphaFoldDB" id="A0A7I8JZP8"/>
<comment type="subcellular location">
    <subcellularLocation>
        <location evidence="4">Secreted</location>
        <location evidence="4">Extracellular space</location>
        <location evidence="4">Apoplast</location>
    </subcellularLocation>
</comment>
<keyword evidence="4" id="KW-0052">Apoplast</keyword>
<evidence type="ECO:0000313" key="7">
    <source>
        <dbReference type="Proteomes" id="UP000663760"/>
    </source>
</evidence>
<keyword evidence="4" id="KW-0732">Signal</keyword>
<dbReference type="GO" id="GO:0048046">
    <property type="term" value="C:apoplast"/>
    <property type="evidence" value="ECO:0007669"/>
    <property type="project" value="UniProtKB-SubCell"/>
</dbReference>
<comment type="subunit">
    <text evidence="2 4">Homodimer.</text>
</comment>
<dbReference type="InterPro" id="IPR044859">
    <property type="entry name" value="Allene_oxi_cyc_Dirigent"/>
</dbReference>
<evidence type="ECO:0000256" key="5">
    <source>
        <dbReference type="SAM" id="MobiDB-lite"/>
    </source>
</evidence>
<evidence type="ECO:0000256" key="4">
    <source>
        <dbReference type="RuleBase" id="RU363099"/>
    </source>
</evidence>
<dbReference type="InterPro" id="IPR004265">
    <property type="entry name" value="Dirigent"/>
</dbReference>
<keyword evidence="7" id="KW-1185">Reference proteome</keyword>
<dbReference type="OrthoDB" id="1685727at2759"/>
<sequence length="223" mass="23380">MSTIARLLTILITITTTTSGRSLDYGLTQPPPPPPPPPRSSHQHIVFFMSDMLDGGTPSTEPEPNIDNQPVINNPVGTPSPEPSANLPAAGGGGESSSWVPYISDLQGLEVGVITVIDEDLREGSAVQSPFVGRARGIYVAVPGDSGSHMMAMTARFADGEPEDSLRFFGIYQSESSASHIAVIGGTGRYDGANGYATVKRINALVSSTGPAEKKLLLTVFLS</sequence>
<feature type="compositionally biased region" description="Polar residues" evidence="5">
    <location>
        <begin position="57"/>
        <end position="77"/>
    </location>
</feature>
<feature type="region of interest" description="Disordered" evidence="5">
    <location>
        <begin position="21"/>
        <end position="93"/>
    </location>
</feature>
<dbReference type="Pfam" id="PF03018">
    <property type="entry name" value="Dirigent"/>
    <property type="match status" value="1"/>
</dbReference>
<dbReference type="Gene3D" id="2.40.480.10">
    <property type="entry name" value="Allene oxide cyclase-like"/>
    <property type="match status" value="1"/>
</dbReference>
<organism evidence="6 7">
    <name type="scientific">Spirodela intermedia</name>
    <name type="common">Intermediate duckweed</name>
    <dbReference type="NCBI Taxonomy" id="51605"/>
    <lineage>
        <taxon>Eukaryota</taxon>
        <taxon>Viridiplantae</taxon>
        <taxon>Streptophyta</taxon>
        <taxon>Embryophyta</taxon>
        <taxon>Tracheophyta</taxon>
        <taxon>Spermatophyta</taxon>
        <taxon>Magnoliopsida</taxon>
        <taxon>Liliopsida</taxon>
        <taxon>Araceae</taxon>
        <taxon>Lemnoideae</taxon>
        <taxon>Spirodela</taxon>
    </lineage>
</organism>
<proteinExistence type="inferred from homology"/>
<reference evidence="6" key="1">
    <citation type="submission" date="2020-02" db="EMBL/GenBank/DDBJ databases">
        <authorList>
            <person name="Scholz U."/>
            <person name="Mascher M."/>
            <person name="Fiebig A."/>
        </authorList>
    </citation>
    <scope>NUCLEOTIDE SEQUENCE</scope>
</reference>
<evidence type="ECO:0000256" key="1">
    <source>
        <dbReference type="ARBA" id="ARBA00010746"/>
    </source>
</evidence>
<dbReference type="PANTHER" id="PTHR46215:SF17">
    <property type="entry name" value="DIRIGENT PROTEIN"/>
    <property type="match status" value="1"/>
</dbReference>
<feature type="compositionally biased region" description="Pro residues" evidence="5">
    <location>
        <begin position="29"/>
        <end position="39"/>
    </location>
</feature>
<feature type="signal peptide" evidence="4">
    <location>
        <begin position="1"/>
        <end position="20"/>
    </location>
</feature>
<evidence type="ECO:0000313" key="6">
    <source>
        <dbReference type="EMBL" id="CAA7389566.1"/>
    </source>
</evidence>
<protein>
    <recommendedName>
        <fullName evidence="4">Dirigent protein</fullName>
    </recommendedName>
</protein>